<dbReference type="PANTHER" id="PTHR30363:SF44">
    <property type="entry name" value="AGA OPERON TRANSCRIPTIONAL REPRESSOR-RELATED"/>
    <property type="match status" value="1"/>
</dbReference>
<name>A0A849A2L6_9ACTN</name>
<keyword evidence="6" id="KW-1185">Reference proteome</keyword>
<evidence type="ECO:0000256" key="1">
    <source>
        <dbReference type="ARBA" id="ARBA00023015"/>
    </source>
</evidence>
<proteinExistence type="predicted"/>
<dbReference type="PROSITE" id="PS51000">
    <property type="entry name" value="HTH_DEOR_2"/>
    <property type="match status" value="1"/>
</dbReference>
<dbReference type="SUPFAM" id="SSF100950">
    <property type="entry name" value="NagB/RpiA/CoA transferase-like"/>
    <property type="match status" value="1"/>
</dbReference>
<dbReference type="InterPro" id="IPR037171">
    <property type="entry name" value="NagB/RpiA_transferase-like"/>
</dbReference>
<dbReference type="Pfam" id="PF08220">
    <property type="entry name" value="HTH_DeoR"/>
    <property type="match status" value="1"/>
</dbReference>
<evidence type="ECO:0000259" key="4">
    <source>
        <dbReference type="PROSITE" id="PS51000"/>
    </source>
</evidence>
<dbReference type="GO" id="GO:0003700">
    <property type="term" value="F:DNA-binding transcription factor activity"/>
    <property type="evidence" value="ECO:0007669"/>
    <property type="project" value="InterPro"/>
</dbReference>
<dbReference type="Gene3D" id="3.30.750.70">
    <property type="entry name" value="4-hydroxybutyrate coenzyme like domains"/>
    <property type="match status" value="1"/>
</dbReference>
<accession>A0A849A2L6</accession>
<dbReference type="InterPro" id="IPR001034">
    <property type="entry name" value="DeoR_HTH"/>
</dbReference>
<dbReference type="InterPro" id="IPR036388">
    <property type="entry name" value="WH-like_DNA-bd_sf"/>
</dbReference>
<gene>
    <name evidence="5" type="ORF">HKD39_03535</name>
</gene>
<dbReference type="PRINTS" id="PR00037">
    <property type="entry name" value="HTHLACR"/>
</dbReference>
<dbReference type="RefSeq" id="WP_171198487.1">
    <property type="nucleotide sequence ID" value="NZ_JABEND010000002.1"/>
</dbReference>
<protein>
    <submittedName>
        <fullName evidence="5">DeoR/GlpR transcriptional regulator</fullName>
    </submittedName>
</protein>
<dbReference type="PROSITE" id="PS00894">
    <property type="entry name" value="HTH_DEOR_1"/>
    <property type="match status" value="1"/>
</dbReference>
<dbReference type="Gene3D" id="1.10.10.10">
    <property type="entry name" value="Winged helix-like DNA-binding domain superfamily/Winged helix DNA-binding domain"/>
    <property type="match status" value="1"/>
</dbReference>
<sequence>MISAERRRVILLMVNRDGAASLRALADAVDSSEVTVRRDLKRLHDEGLLSRTRGGAVAVQEFHREPSFLEKTRVAEAEKRAIAARAASLVSDGDAVLIGAGTTTMAVARELQRRKGLSVVTNSLLVAQILAEGTGVEVTMTGGLLRSSTLALVGSAAEQSLATIHAGRLFLSGNGLSADRGLSTPNATVASMDRALAAAAAEVVVLADHTKVGVNALVQTVPPAGIARVITDARVSREQIAALQQAGIDVDVVDP</sequence>
<keyword evidence="3" id="KW-0804">Transcription</keyword>
<evidence type="ECO:0000313" key="5">
    <source>
        <dbReference type="EMBL" id="NNG34805.1"/>
    </source>
</evidence>
<dbReference type="SUPFAM" id="SSF46785">
    <property type="entry name" value="Winged helix' DNA-binding domain"/>
    <property type="match status" value="1"/>
</dbReference>
<dbReference type="InterPro" id="IPR018356">
    <property type="entry name" value="Tscrpt_reg_HTH_DeoR_CS"/>
</dbReference>
<dbReference type="Pfam" id="PF00455">
    <property type="entry name" value="DeoRC"/>
    <property type="match status" value="1"/>
</dbReference>
<evidence type="ECO:0000313" key="6">
    <source>
        <dbReference type="Proteomes" id="UP000562984"/>
    </source>
</evidence>
<dbReference type="SMART" id="SM00420">
    <property type="entry name" value="HTH_DEOR"/>
    <property type="match status" value="1"/>
</dbReference>
<dbReference type="AlphaFoldDB" id="A0A849A2L6"/>
<comment type="caution">
    <text evidence="5">The sequence shown here is derived from an EMBL/GenBank/DDBJ whole genome shotgun (WGS) entry which is preliminary data.</text>
</comment>
<dbReference type="InterPro" id="IPR050313">
    <property type="entry name" value="Carb_Metab_HTH_regulators"/>
</dbReference>
<evidence type="ECO:0000256" key="3">
    <source>
        <dbReference type="ARBA" id="ARBA00023163"/>
    </source>
</evidence>
<reference evidence="5 6" key="1">
    <citation type="submission" date="2020-05" db="EMBL/GenBank/DDBJ databases">
        <title>Nakamurella sp. DB0629 isolated from air conditioner.</title>
        <authorList>
            <person name="Kim D.H."/>
            <person name="Kim D.-U."/>
        </authorList>
    </citation>
    <scope>NUCLEOTIDE SEQUENCE [LARGE SCALE GENOMIC DNA]</scope>
    <source>
        <strain evidence="5 6">DB0629</strain>
    </source>
</reference>
<keyword evidence="2" id="KW-0238">DNA-binding</keyword>
<evidence type="ECO:0000256" key="2">
    <source>
        <dbReference type="ARBA" id="ARBA00023125"/>
    </source>
</evidence>
<organism evidence="5 6">
    <name type="scientific">Nakamurella aerolata</name>
    <dbReference type="NCBI Taxonomy" id="1656892"/>
    <lineage>
        <taxon>Bacteria</taxon>
        <taxon>Bacillati</taxon>
        <taxon>Actinomycetota</taxon>
        <taxon>Actinomycetes</taxon>
        <taxon>Nakamurellales</taxon>
        <taxon>Nakamurellaceae</taxon>
        <taxon>Nakamurella</taxon>
    </lineage>
</organism>
<feature type="domain" description="HTH deoR-type" evidence="4">
    <location>
        <begin position="3"/>
        <end position="58"/>
    </location>
</feature>
<dbReference type="SMART" id="SM01134">
    <property type="entry name" value="DeoRC"/>
    <property type="match status" value="1"/>
</dbReference>
<dbReference type="InterPro" id="IPR014036">
    <property type="entry name" value="DeoR-like_C"/>
</dbReference>
<dbReference type="GO" id="GO:0003677">
    <property type="term" value="F:DNA binding"/>
    <property type="evidence" value="ECO:0007669"/>
    <property type="project" value="UniProtKB-KW"/>
</dbReference>
<dbReference type="Proteomes" id="UP000562984">
    <property type="component" value="Unassembled WGS sequence"/>
</dbReference>
<dbReference type="PANTHER" id="PTHR30363">
    <property type="entry name" value="HTH-TYPE TRANSCRIPTIONAL REGULATOR SRLR-RELATED"/>
    <property type="match status" value="1"/>
</dbReference>
<dbReference type="InterPro" id="IPR036390">
    <property type="entry name" value="WH_DNA-bd_sf"/>
</dbReference>
<keyword evidence="1" id="KW-0805">Transcription regulation</keyword>
<dbReference type="EMBL" id="JABEND010000002">
    <property type="protein sequence ID" value="NNG34805.1"/>
    <property type="molecule type" value="Genomic_DNA"/>
</dbReference>